<evidence type="ECO:0000259" key="1">
    <source>
        <dbReference type="Pfam" id="PF18368"/>
    </source>
</evidence>
<feature type="domain" description="Exo-beta-D-glucosaminidase Ig-fold" evidence="1">
    <location>
        <begin position="2"/>
        <end position="86"/>
    </location>
</feature>
<protein>
    <submittedName>
        <fullName evidence="2">Glycosyl hydrolase</fullName>
    </submittedName>
</protein>
<gene>
    <name evidence="2" type="ORF">XPU_2091</name>
</gene>
<dbReference type="GO" id="GO:0004553">
    <property type="term" value="F:hydrolase activity, hydrolyzing O-glycosyl compounds"/>
    <property type="evidence" value="ECO:0007669"/>
    <property type="project" value="InterPro"/>
</dbReference>
<dbReference type="InterPro" id="IPR043534">
    <property type="entry name" value="EBDG/EBM"/>
</dbReference>
<sequence>MPVQLSTQLQEGAEPVLRASVRNASPQVALNTKLTLVDAQGQRILPAYYSDNYLSLVPGEQREIEIRGPSAASLRNATLQVRGWNVEPSTGVANGPP</sequence>
<proteinExistence type="predicted"/>
<dbReference type="PANTHER" id="PTHR43536">
    <property type="entry name" value="MANNOSYLGLYCOPROTEIN ENDO-BETA-MANNOSIDASE"/>
    <property type="match status" value="1"/>
</dbReference>
<dbReference type="AlphaFoldDB" id="W4S3R7"/>
<evidence type="ECO:0000313" key="3">
    <source>
        <dbReference type="Proteomes" id="UP000019143"/>
    </source>
</evidence>
<evidence type="ECO:0000313" key="2">
    <source>
        <dbReference type="EMBL" id="GAE50559.1"/>
    </source>
</evidence>
<dbReference type="InterPro" id="IPR013783">
    <property type="entry name" value="Ig-like_fold"/>
</dbReference>
<keyword evidence="2" id="KW-0378">Hydrolase</keyword>
<reference evidence="2 3" key="1">
    <citation type="submission" date="2014-01" db="EMBL/GenBank/DDBJ databases">
        <title>Genome sequence and analysis of Xanthomonas arboricola pv. pruni.</title>
        <authorList>
            <person name="Fujikawa T."/>
            <person name="Nakazono-Nagaoka E."/>
        </authorList>
    </citation>
    <scope>NUCLEOTIDE SEQUENCE [LARGE SCALE GENOMIC DNA]</scope>
    <source>
        <strain evidence="3">MAFF 311562</strain>
    </source>
</reference>
<dbReference type="InterPro" id="IPR041351">
    <property type="entry name" value="Ig_GlcNase"/>
</dbReference>
<organism evidence="2 3">
    <name type="scientific">Xanthomonas arboricola pv. pruni str. MAFF 311562</name>
    <dbReference type="NCBI Taxonomy" id="1414836"/>
    <lineage>
        <taxon>Bacteria</taxon>
        <taxon>Pseudomonadati</taxon>
        <taxon>Pseudomonadota</taxon>
        <taxon>Gammaproteobacteria</taxon>
        <taxon>Lysobacterales</taxon>
        <taxon>Lysobacteraceae</taxon>
        <taxon>Xanthomonas</taxon>
    </lineage>
</organism>
<dbReference type="PANTHER" id="PTHR43536:SF1">
    <property type="entry name" value="MANNOSYLGLYCOPROTEIN ENDO-BETA-MANNOSIDASE"/>
    <property type="match status" value="1"/>
</dbReference>
<dbReference type="Proteomes" id="UP000019143">
    <property type="component" value="Unassembled WGS sequence"/>
</dbReference>
<comment type="caution">
    <text evidence="2">The sequence shown here is derived from an EMBL/GenBank/DDBJ whole genome shotgun (WGS) entry which is preliminary data.</text>
</comment>
<dbReference type="SUPFAM" id="SSF49303">
    <property type="entry name" value="beta-Galactosidase/glucuronidase domain"/>
    <property type="match status" value="1"/>
</dbReference>
<name>W4S3R7_9XANT</name>
<dbReference type="EMBL" id="BAVB01000260">
    <property type="protein sequence ID" value="GAE50559.1"/>
    <property type="molecule type" value="Genomic_DNA"/>
</dbReference>
<dbReference type="Pfam" id="PF18368">
    <property type="entry name" value="Ig_GlcNase"/>
    <property type="match status" value="1"/>
</dbReference>
<dbReference type="Gene3D" id="2.60.40.10">
    <property type="entry name" value="Immunoglobulins"/>
    <property type="match status" value="1"/>
</dbReference>
<dbReference type="InterPro" id="IPR036156">
    <property type="entry name" value="Beta-gal/glucu_dom_sf"/>
</dbReference>
<accession>W4S3R7</accession>